<evidence type="ECO:0000256" key="1">
    <source>
        <dbReference type="SAM" id="SignalP"/>
    </source>
</evidence>
<evidence type="ECO:0008006" key="4">
    <source>
        <dbReference type="Google" id="ProtNLM"/>
    </source>
</evidence>
<dbReference type="STRING" id="1777140.AWB79_01093"/>
<dbReference type="Proteomes" id="UP000054851">
    <property type="component" value="Unassembled WGS sequence"/>
</dbReference>
<accession>A0A157ZL38</accession>
<dbReference type="AlphaFoldDB" id="A0A157ZL38"/>
<gene>
    <name evidence="2" type="ORF">AWB79_01093</name>
</gene>
<evidence type="ECO:0000313" key="3">
    <source>
        <dbReference type="Proteomes" id="UP000054851"/>
    </source>
</evidence>
<feature type="signal peptide" evidence="1">
    <location>
        <begin position="1"/>
        <end position="24"/>
    </location>
</feature>
<dbReference type="PROSITE" id="PS51257">
    <property type="entry name" value="PROKAR_LIPOPROTEIN"/>
    <property type="match status" value="1"/>
</dbReference>
<reference evidence="2" key="1">
    <citation type="submission" date="2016-01" db="EMBL/GenBank/DDBJ databases">
        <authorList>
            <person name="Peeters C."/>
        </authorList>
    </citation>
    <scope>NUCLEOTIDE SEQUENCE</scope>
    <source>
        <strain evidence="2">LMG 29322</strain>
    </source>
</reference>
<dbReference type="OrthoDB" id="9028872at2"/>
<proteinExistence type="predicted"/>
<comment type="caution">
    <text evidence="2">The sequence shown here is derived from an EMBL/GenBank/DDBJ whole genome shotgun (WGS) entry which is preliminary data.</text>
</comment>
<keyword evidence="1" id="KW-0732">Signal</keyword>
<protein>
    <recommendedName>
        <fullName evidence="4">Lipoprotein</fullName>
    </recommendedName>
</protein>
<keyword evidence="3" id="KW-1185">Reference proteome</keyword>
<name>A0A157ZL38_9BURK</name>
<dbReference type="EMBL" id="FCOA02000002">
    <property type="protein sequence ID" value="SAK46215.1"/>
    <property type="molecule type" value="Genomic_DNA"/>
</dbReference>
<sequence length="99" mass="10911">MKISPIRWPTVLALSILLTACVSGGMPPGAPHLSATECRDLTALKSNAPPTHARNMSELSALRKAGYDPSPFFDPYYPDDLQQAQRLVDHWYASECRPT</sequence>
<feature type="chain" id="PRO_5007619446" description="Lipoprotein" evidence="1">
    <location>
        <begin position="25"/>
        <end position="99"/>
    </location>
</feature>
<dbReference type="RefSeq" id="WP_061166342.1">
    <property type="nucleotide sequence ID" value="NZ_FCOA02000002.1"/>
</dbReference>
<evidence type="ECO:0000313" key="2">
    <source>
        <dbReference type="EMBL" id="SAK46215.1"/>
    </source>
</evidence>
<organism evidence="2 3">
    <name type="scientific">Caballeronia hypogeia</name>
    <dbReference type="NCBI Taxonomy" id="1777140"/>
    <lineage>
        <taxon>Bacteria</taxon>
        <taxon>Pseudomonadati</taxon>
        <taxon>Pseudomonadota</taxon>
        <taxon>Betaproteobacteria</taxon>
        <taxon>Burkholderiales</taxon>
        <taxon>Burkholderiaceae</taxon>
        <taxon>Caballeronia</taxon>
    </lineage>
</organism>